<evidence type="ECO:0000313" key="3">
    <source>
        <dbReference type="Proteomes" id="UP000261340"/>
    </source>
</evidence>
<feature type="region of interest" description="Disordered" evidence="1">
    <location>
        <begin position="17"/>
        <end position="61"/>
    </location>
</feature>
<reference evidence="2" key="1">
    <citation type="submission" date="2025-08" db="UniProtKB">
        <authorList>
            <consortium name="Ensembl"/>
        </authorList>
    </citation>
    <scope>IDENTIFICATION</scope>
</reference>
<sequence>MGGKALSHDSVFVSDSSEANEALGASQDSIHGKVKSLQTTETHSKKNPSSTSPNTDSIKDGCCCCDVTDETTVFNAF</sequence>
<proteinExistence type="predicted"/>
<reference evidence="2" key="2">
    <citation type="submission" date="2025-09" db="UniProtKB">
        <authorList>
            <consortium name="Ensembl"/>
        </authorList>
    </citation>
    <scope>IDENTIFICATION</scope>
</reference>
<feature type="compositionally biased region" description="Polar residues" evidence="1">
    <location>
        <begin position="36"/>
        <end position="56"/>
    </location>
</feature>
<organism evidence="2 3">
    <name type="scientific">Amphilophus citrinellus</name>
    <name type="common">Midas cichlid</name>
    <name type="synonym">Cichlasoma citrinellum</name>
    <dbReference type="NCBI Taxonomy" id="61819"/>
    <lineage>
        <taxon>Eukaryota</taxon>
        <taxon>Metazoa</taxon>
        <taxon>Chordata</taxon>
        <taxon>Craniata</taxon>
        <taxon>Vertebrata</taxon>
        <taxon>Euteleostomi</taxon>
        <taxon>Actinopterygii</taxon>
        <taxon>Neopterygii</taxon>
        <taxon>Teleostei</taxon>
        <taxon>Neoteleostei</taxon>
        <taxon>Acanthomorphata</taxon>
        <taxon>Ovalentaria</taxon>
        <taxon>Cichlomorphae</taxon>
        <taxon>Cichliformes</taxon>
        <taxon>Cichlidae</taxon>
        <taxon>New World cichlids</taxon>
        <taxon>Cichlasomatinae</taxon>
        <taxon>Heroini</taxon>
        <taxon>Amphilophus</taxon>
    </lineage>
</organism>
<name>A0A3Q0T0L8_AMPCI</name>
<protein>
    <submittedName>
        <fullName evidence="2">Uncharacterized protein</fullName>
    </submittedName>
</protein>
<dbReference type="Ensembl" id="ENSACIT00000030306.1">
    <property type="protein sequence ID" value="ENSACIP00000029527.1"/>
    <property type="gene ID" value="ENSACIG00000022857.1"/>
</dbReference>
<evidence type="ECO:0000313" key="2">
    <source>
        <dbReference type="Ensembl" id="ENSACIP00000029527.1"/>
    </source>
</evidence>
<keyword evidence="3" id="KW-1185">Reference proteome</keyword>
<dbReference type="Proteomes" id="UP000261340">
    <property type="component" value="Unplaced"/>
</dbReference>
<accession>A0A3Q0T0L8</accession>
<dbReference type="STRING" id="61819.ENSACIP00000029527"/>
<dbReference type="AlphaFoldDB" id="A0A3Q0T0L8"/>
<evidence type="ECO:0000256" key="1">
    <source>
        <dbReference type="SAM" id="MobiDB-lite"/>
    </source>
</evidence>